<dbReference type="InterPro" id="IPR036397">
    <property type="entry name" value="RNaseH_sf"/>
</dbReference>
<dbReference type="SUPFAM" id="SSF48464">
    <property type="entry name" value="ENTH/VHS domain"/>
    <property type="match status" value="1"/>
</dbReference>
<evidence type="ECO:0000259" key="3">
    <source>
        <dbReference type="Pfam" id="PF20845"/>
    </source>
</evidence>
<dbReference type="InterPro" id="IPR048830">
    <property type="entry name" value="PCF11_helical"/>
</dbReference>
<dbReference type="Proteomes" id="UP001148838">
    <property type="component" value="Unassembled WGS sequence"/>
</dbReference>
<feature type="region of interest" description="Disordered" evidence="2">
    <location>
        <begin position="276"/>
        <end position="331"/>
    </location>
</feature>
<evidence type="ECO:0000256" key="1">
    <source>
        <dbReference type="SAM" id="Coils"/>
    </source>
</evidence>
<feature type="compositionally biased region" description="Basic and acidic residues" evidence="2">
    <location>
        <begin position="402"/>
        <end position="423"/>
    </location>
</feature>
<protein>
    <recommendedName>
        <fullName evidence="3">Pre-mRNA cleavage complex 2 protein Pcf11 helical domain-containing protein</fullName>
    </recommendedName>
</protein>
<dbReference type="InterPro" id="IPR008942">
    <property type="entry name" value="ENTH_VHS"/>
</dbReference>
<comment type="caution">
    <text evidence="4">The sequence shown here is derived from an EMBL/GenBank/DDBJ whole genome shotgun (WGS) entry which is preliminary data.</text>
</comment>
<keyword evidence="5" id="KW-1185">Reference proteome</keyword>
<evidence type="ECO:0000313" key="5">
    <source>
        <dbReference type="Proteomes" id="UP001148838"/>
    </source>
</evidence>
<accession>A0ABQ8U1R3</accession>
<dbReference type="Pfam" id="PF01359">
    <property type="entry name" value="Transposase_1"/>
    <property type="match status" value="1"/>
</dbReference>
<feature type="region of interest" description="Disordered" evidence="2">
    <location>
        <begin position="81"/>
        <end position="108"/>
    </location>
</feature>
<name>A0ABQ8U1R3_PERAM</name>
<feature type="compositionally biased region" description="Polar residues" evidence="2">
    <location>
        <begin position="307"/>
        <end position="322"/>
    </location>
</feature>
<dbReference type="PANTHER" id="PTHR46060">
    <property type="entry name" value="MARINER MOS1 TRANSPOSASE-LIKE PROTEIN"/>
    <property type="match status" value="1"/>
</dbReference>
<dbReference type="InterPro" id="IPR052709">
    <property type="entry name" value="Transposase-MT_Hybrid"/>
</dbReference>
<dbReference type="PANTHER" id="PTHR46060:SF1">
    <property type="entry name" value="MARINER MOS1 TRANSPOSASE-LIKE PROTEIN"/>
    <property type="match status" value="1"/>
</dbReference>
<keyword evidence="1" id="KW-0175">Coiled coil</keyword>
<proteinExistence type="predicted"/>
<feature type="compositionally biased region" description="Basic and acidic residues" evidence="2">
    <location>
        <begin position="448"/>
        <end position="466"/>
    </location>
</feature>
<organism evidence="4 5">
    <name type="scientific">Periplaneta americana</name>
    <name type="common">American cockroach</name>
    <name type="synonym">Blatta americana</name>
    <dbReference type="NCBI Taxonomy" id="6978"/>
    <lineage>
        <taxon>Eukaryota</taxon>
        <taxon>Metazoa</taxon>
        <taxon>Ecdysozoa</taxon>
        <taxon>Arthropoda</taxon>
        <taxon>Hexapoda</taxon>
        <taxon>Insecta</taxon>
        <taxon>Pterygota</taxon>
        <taxon>Neoptera</taxon>
        <taxon>Polyneoptera</taxon>
        <taxon>Dictyoptera</taxon>
        <taxon>Blattodea</taxon>
        <taxon>Blattoidea</taxon>
        <taxon>Blattidae</taxon>
        <taxon>Blattinae</taxon>
        <taxon>Periplaneta</taxon>
    </lineage>
</organism>
<dbReference type="Pfam" id="PF20845">
    <property type="entry name" value="Pcf11_helical"/>
    <property type="match status" value="1"/>
</dbReference>
<gene>
    <name evidence="4" type="ORF">ANN_03700</name>
</gene>
<feature type="region of interest" description="Disordered" evidence="2">
    <location>
        <begin position="402"/>
        <end position="466"/>
    </location>
</feature>
<feature type="compositionally biased region" description="Low complexity" evidence="2">
    <location>
        <begin position="81"/>
        <end position="99"/>
    </location>
</feature>
<feature type="compositionally biased region" description="Low complexity" evidence="2">
    <location>
        <begin position="276"/>
        <end position="297"/>
    </location>
</feature>
<dbReference type="EMBL" id="JAJSOF020000001">
    <property type="protein sequence ID" value="KAJ4452182.1"/>
    <property type="molecule type" value="Genomic_DNA"/>
</dbReference>
<sequence>MLALNLSLVSPNVICVDEKTRSQMFKLRQTWNEVFPAKKLYAVDVRVNSIDPAWPITAVPPTIHVNPKFFRQQQAVATPAAPSSATVASTPASTATTPSLPLPTAPAAATATTTTAAAATATAAAASTEDAPTLSEAKMREQLLKKKKELLELQQKKLELELLQTKARLEEQQKQLERQTGHLQAEQVQQLLLPALQGLGPEAAKLLATPKPVETPVISTKSHSTNSATVTVSEATVATSAAIAARGSGGASGSSKAKTEVVSSAAASVKTTVVMTTTSSSSRSTPASSVTSTASSVRSRDPRLASRQLQQNTLPVNNTVPSQDEEMQEPDSVFEPVKLETAKPKPQITINLGCANKGTVNKESRGISKKDPRLLSNKVQVTLSGWVGALVTIQTNGKEQRVLLGEKRRGHDRDRGRDRDRSSSSKYGMFAESDESPSPPPPPIISVDAKKREESSSAKSSAFKDVKASMKGRNYVRRNLPVKSRSPEIPPVTATGDVDLRLGAPPEKHPRLNMFQPDTNASIAPAEEDIKKSKAGHDPVFELKTEEVPQCEHPKIMFTKLEQRSWIKIEVARGRSAQECFQRLREACGDAALPYHTVARWVKAFREGLVGSAVKVMFIVAYDIDGVILHHAVPPRQTVNADYYCRFLQHHLRPALRRKRRHLGVQNPIILHDNAKSHTAAAVKDLLRRWQWEILEHPPYSLDMSPCNYDLFAKVKEPL</sequence>
<evidence type="ECO:0000313" key="4">
    <source>
        <dbReference type="EMBL" id="KAJ4452182.1"/>
    </source>
</evidence>
<feature type="domain" description="Pre-mRNA cleavage complex 2 protein Pcf11 helical" evidence="3">
    <location>
        <begin position="134"/>
        <end position="172"/>
    </location>
</feature>
<reference evidence="4 5" key="1">
    <citation type="journal article" date="2022" name="Allergy">
        <title>Genome assembly and annotation of Periplaneta americana reveal a comprehensive cockroach allergen profile.</title>
        <authorList>
            <person name="Wang L."/>
            <person name="Xiong Q."/>
            <person name="Saelim N."/>
            <person name="Wang L."/>
            <person name="Nong W."/>
            <person name="Wan A.T."/>
            <person name="Shi M."/>
            <person name="Liu X."/>
            <person name="Cao Q."/>
            <person name="Hui J.H.L."/>
            <person name="Sookrung N."/>
            <person name="Leung T.F."/>
            <person name="Tungtrongchitr A."/>
            <person name="Tsui S.K.W."/>
        </authorList>
    </citation>
    <scope>NUCLEOTIDE SEQUENCE [LARGE SCALE GENOMIC DNA]</scope>
    <source>
        <strain evidence="4">PWHHKU_190912</strain>
    </source>
</reference>
<dbReference type="Gene3D" id="3.30.420.10">
    <property type="entry name" value="Ribonuclease H-like superfamily/Ribonuclease H"/>
    <property type="match status" value="1"/>
</dbReference>
<dbReference type="InterPro" id="IPR001888">
    <property type="entry name" value="Transposase_1"/>
</dbReference>
<evidence type="ECO:0000256" key="2">
    <source>
        <dbReference type="SAM" id="MobiDB-lite"/>
    </source>
</evidence>
<feature type="coiled-coil region" evidence="1">
    <location>
        <begin position="134"/>
        <end position="189"/>
    </location>
</feature>